<dbReference type="EMBL" id="JACBZX010000001">
    <property type="protein sequence ID" value="NYG36660.1"/>
    <property type="molecule type" value="Genomic_DNA"/>
</dbReference>
<protein>
    <submittedName>
        <fullName evidence="2">Putative DNA-binding protein</fullName>
    </submittedName>
</protein>
<dbReference type="GO" id="GO:0003677">
    <property type="term" value="F:DNA binding"/>
    <property type="evidence" value="ECO:0007669"/>
    <property type="project" value="UniProtKB-KW"/>
</dbReference>
<comment type="caution">
    <text evidence="2">The sequence shown here is derived from an EMBL/GenBank/DDBJ whole genome shotgun (WGS) entry which is preliminary data.</text>
</comment>
<sequence length="94" mass="10158">MSVMEKRLQLLLDAERYEQVRTEAERSGRSVAAVIREAIDLRFAADSSAERARAGAELLALAAVSEARSGRSPGEGPAELKSAYDADLVDRGPR</sequence>
<dbReference type="RefSeq" id="WP_179462127.1">
    <property type="nucleotide sequence ID" value="NZ_JACBZX010000001.1"/>
</dbReference>
<accession>A0A852X5I5</accession>
<keyword evidence="2" id="KW-0238">DNA-binding</keyword>
<feature type="compositionally biased region" description="Basic and acidic residues" evidence="1">
    <location>
        <begin position="82"/>
        <end position="94"/>
    </location>
</feature>
<evidence type="ECO:0000256" key="1">
    <source>
        <dbReference type="SAM" id="MobiDB-lite"/>
    </source>
</evidence>
<reference evidence="2 3" key="1">
    <citation type="submission" date="2020-07" db="EMBL/GenBank/DDBJ databases">
        <title>Sequencing the genomes of 1000 actinobacteria strains.</title>
        <authorList>
            <person name="Klenk H.-P."/>
        </authorList>
    </citation>
    <scope>NUCLEOTIDE SEQUENCE [LARGE SCALE GENOMIC DNA]</scope>
    <source>
        <strain evidence="2 3">DSM 24723</strain>
    </source>
</reference>
<organism evidence="2 3">
    <name type="scientific">Janibacter alkaliphilus</name>
    <dbReference type="NCBI Taxonomy" id="1069963"/>
    <lineage>
        <taxon>Bacteria</taxon>
        <taxon>Bacillati</taxon>
        <taxon>Actinomycetota</taxon>
        <taxon>Actinomycetes</taxon>
        <taxon>Micrococcales</taxon>
        <taxon>Intrasporangiaceae</taxon>
        <taxon>Janibacter</taxon>
    </lineage>
</organism>
<dbReference type="AlphaFoldDB" id="A0A852X5I5"/>
<feature type="region of interest" description="Disordered" evidence="1">
    <location>
        <begin position="66"/>
        <end position="94"/>
    </location>
</feature>
<name>A0A852X5I5_9MICO</name>
<keyword evidence="3" id="KW-1185">Reference proteome</keyword>
<evidence type="ECO:0000313" key="2">
    <source>
        <dbReference type="EMBL" id="NYG36660.1"/>
    </source>
</evidence>
<dbReference type="Proteomes" id="UP000592181">
    <property type="component" value="Unassembled WGS sequence"/>
</dbReference>
<gene>
    <name evidence="2" type="ORF">BJY28_001129</name>
</gene>
<proteinExistence type="predicted"/>
<evidence type="ECO:0000313" key="3">
    <source>
        <dbReference type="Proteomes" id="UP000592181"/>
    </source>
</evidence>